<dbReference type="RefSeq" id="WP_163240173.1">
    <property type="nucleotide sequence ID" value="NZ_CP082780.1"/>
</dbReference>
<dbReference type="Proteomes" id="UP000570010">
    <property type="component" value="Unassembled WGS sequence"/>
</dbReference>
<evidence type="ECO:0000313" key="18">
    <source>
        <dbReference type="Proteomes" id="UP000472971"/>
    </source>
</evidence>
<dbReference type="UniPathway" id="UPA00277">
    <property type="reaction ID" value="UER00407"/>
</dbReference>
<evidence type="ECO:0000256" key="1">
    <source>
        <dbReference type="ARBA" id="ARBA00004726"/>
    </source>
</evidence>
<evidence type="ECO:0000256" key="7">
    <source>
        <dbReference type="ARBA" id="ARBA00022741"/>
    </source>
</evidence>
<evidence type="ECO:0000313" key="16">
    <source>
        <dbReference type="EMBL" id="MBA4536235.1"/>
    </source>
</evidence>
<keyword evidence="10 14" id="KW-0067">ATP-binding</keyword>
<dbReference type="InterPro" id="IPR002606">
    <property type="entry name" value="Riboflavin_kinase_bac"/>
</dbReference>
<comment type="similarity">
    <text evidence="14">Belongs to the ribF family.</text>
</comment>
<dbReference type="GO" id="GO:0005524">
    <property type="term" value="F:ATP binding"/>
    <property type="evidence" value="ECO:0007669"/>
    <property type="project" value="UniProtKB-UniRule"/>
</dbReference>
<dbReference type="InterPro" id="IPR023468">
    <property type="entry name" value="Riboflavin_kinase"/>
</dbReference>
<evidence type="ECO:0000256" key="5">
    <source>
        <dbReference type="ARBA" id="ARBA00022679"/>
    </source>
</evidence>
<evidence type="ECO:0000256" key="3">
    <source>
        <dbReference type="ARBA" id="ARBA00022630"/>
    </source>
</evidence>
<organism evidence="17 18">
    <name type="scientific">Bacillus aquiflavi</name>
    <dbReference type="NCBI Taxonomy" id="2672567"/>
    <lineage>
        <taxon>Bacteria</taxon>
        <taxon>Bacillati</taxon>
        <taxon>Bacillota</taxon>
        <taxon>Bacilli</taxon>
        <taxon>Bacillales</taxon>
        <taxon>Bacillaceae</taxon>
        <taxon>Bacillus</taxon>
    </lineage>
</organism>
<comment type="pathway">
    <text evidence="2 14">Cofactor biosynthesis; FMN biosynthesis; FMN from riboflavin (ATP route): step 1/1.</text>
</comment>
<dbReference type="EC" id="2.7.7.2" evidence="14"/>
<evidence type="ECO:0000256" key="6">
    <source>
        <dbReference type="ARBA" id="ARBA00022695"/>
    </source>
</evidence>
<dbReference type="PANTHER" id="PTHR22749:SF6">
    <property type="entry name" value="RIBOFLAVIN KINASE"/>
    <property type="match status" value="1"/>
</dbReference>
<dbReference type="AlphaFoldDB" id="A0A6B3VXZ4"/>
<dbReference type="NCBIfam" id="TIGR00083">
    <property type="entry name" value="ribF"/>
    <property type="match status" value="1"/>
</dbReference>
<dbReference type="CDD" id="cd02064">
    <property type="entry name" value="FAD_synthetase_N"/>
    <property type="match status" value="1"/>
</dbReference>
<comment type="catalytic activity">
    <reaction evidence="12 14">
        <text>riboflavin + ATP = FMN + ADP + H(+)</text>
        <dbReference type="Rhea" id="RHEA:14357"/>
        <dbReference type="ChEBI" id="CHEBI:15378"/>
        <dbReference type="ChEBI" id="CHEBI:30616"/>
        <dbReference type="ChEBI" id="CHEBI:57986"/>
        <dbReference type="ChEBI" id="CHEBI:58210"/>
        <dbReference type="ChEBI" id="CHEBI:456216"/>
        <dbReference type="EC" id="2.7.1.26"/>
    </reaction>
</comment>
<dbReference type="PANTHER" id="PTHR22749">
    <property type="entry name" value="RIBOFLAVIN KINASE/FMN ADENYLYLTRANSFERASE"/>
    <property type="match status" value="1"/>
</dbReference>
<dbReference type="Gene3D" id="2.40.30.30">
    <property type="entry name" value="Riboflavin kinase-like"/>
    <property type="match status" value="1"/>
</dbReference>
<reference evidence="17 18" key="1">
    <citation type="submission" date="2020-02" db="EMBL/GenBank/DDBJ databases">
        <title>Bacillus aquiflavi sp. nov., isolated from yellow water of strong flavor Chinese baijiu in Yibin region of China.</title>
        <authorList>
            <person name="Xie J."/>
        </authorList>
    </citation>
    <scope>NUCLEOTIDE SEQUENCE [LARGE SCALE GENOMIC DNA]</scope>
    <source>
        <strain evidence="17 18">3H-10</strain>
    </source>
</reference>
<dbReference type="InterPro" id="IPR015864">
    <property type="entry name" value="FAD_synthase"/>
</dbReference>
<evidence type="ECO:0000256" key="10">
    <source>
        <dbReference type="ARBA" id="ARBA00022840"/>
    </source>
</evidence>
<protein>
    <recommendedName>
        <fullName evidence="14">Riboflavin biosynthesis protein</fullName>
    </recommendedName>
    <domain>
        <recommendedName>
            <fullName evidence="14">Riboflavin kinase</fullName>
            <ecNumber evidence="14">2.7.1.26</ecNumber>
        </recommendedName>
        <alternativeName>
            <fullName evidence="14">Flavokinase</fullName>
        </alternativeName>
    </domain>
    <domain>
        <recommendedName>
            <fullName evidence="14">FMN adenylyltransferase</fullName>
            <ecNumber evidence="14">2.7.7.2</ecNumber>
        </recommendedName>
        <alternativeName>
            <fullName evidence="14">FAD pyrophosphorylase</fullName>
        </alternativeName>
        <alternativeName>
            <fullName evidence="14">FAD synthase</fullName>
        </alternativeName>
    </domain>
</protein>
<dbReference type="PIRSF" id="PIRSF004491">
    <property type="entry name" value="FAD_Synth"/>
    <property type="match status" value="1"/>
</dbReference>
<dbReference type="GO" id="GO:0008531">
    <property type="term" value="F:riboflavin kinase activity"/>
    <property type="evidence" value="ECO:0007669"/>
    <property type="project" value="UniProtKB-UniRule"/>
</dbReference>
<dbReference type="EMBL" id="JACEIO010000005">
    <property type="protein sequence ID" value="MBA4536235.1"/>
    <property type="molecule type" value="Genomic_DNA"/>
</dbReference>
<keyword evidence="9 14" id="KW-0274">FAD</keyword>
<evidence type="ECO:0000256" key="8">
    <source>
        <dbReference type="ARBA" id="ARBA00022777"/>
    </source>
</evidence>
<evidence type="ECO:0000256" key="2">
    <source>
        <dbReference type="ARBA" id="ARBA00005201"/>
    </source>
</evidence>
<keyword evidence="5 14" id="KW-0808">Transferase</keyword>
<keyword evidence="18" id="KW-1185">Reference proteome</keyword>
<dbReference type="GO" id="GO:0003919">
    <property type="term" value="F:FMN adenylyltransferase activity"/>
    <property type="evidence" value="ECO:0007669"/>
    <property type="project" value="UniProtKB-UniRule"/>
</dbReference>
<evidence type="ECO:0000259" key="15">
    <source>
        <dbReference type="SMART" id="SM00904"/>
    </source>
</evidence>
<comment type="caution">
    <text evidence="17">The sequence shown here is derived from an EMBL/GenBank/DDBJ whole genome shotgun (WGS) entry which is preliminary data.</text>
</comment>
<evidence type="ECO:0000256" key="13">
    <source>
        <dbReference type="ARBA" id="ARBA00049494"/>
    </source>
</evidence>
<keyword evidence="7 14" id="KW-0547">Nucleotide-binding</keyword>
<keyword evidence="6 14" id="KW-0548">Nucleotidyltransferase</keyword>
<dbReference type="Proteomes" id="UP000472971">
    <property type="component" value="Unassembled WGS sequence"/>
</dbReference>
<dbReference type="SUPFAM" id="SSF82114">
    <property type="entry name" value="Riboflavin kinase-like"/>
    <property type="match status" value="1"/>
</dbReference>
<dbReference type="InterPro" id="IPR015865">
    <property type="entry name" value="Riboflavin_kinase_bac/euk"/>
</dbReference>
<keyword evidence="4 14" id="KW-0288">FMN</keyword>
<dbReference type="EC" id="2.7.1.26" evidence="14"/>
<feature type="domain" description="Riboflavin kinase" evidence="15">
    <location>
        <begin position="185"/>
        <end position="313"/>
    </location>
</feature>
<keyword evidence="11" id="KW-0511">Multifunctional enzyme</keyword>
<sequence>MQVITLHHPHHLNKQELPSLVMALGFFDGVHLGHRKVIGEAQAYAKSYGLKSAVMTFDPHPSVVLGKETKHVHYITPINDKIKLIEEMGIHYLFIIHFSQQFANLLPQQFIDQYIIGLNVKHVVSGFDYTYGRMGKGTTETMPFHSRDKFTQSIVPKLTRGDAKISSTLIRSYIREGKLAELPKLLGRYYTVTGTVVNGDKRGRKLGFPTANIRLNNDYIIPPIGVYAVRIFVDGSRYEGVCNVGYTPTFKDQSADKQPTIEVHILNFNKEIYLKTVKIEWHTYIRKEQKFSDVQQLIKQIDRDKQTAIDYFEKNSC</sequence>
<evidence type="ECO:0000313" key="19">
    <source>
        <dbReference type="Proteomes" id="UP000570010"/>
    </source>
</evidence>
<accession>A0A6B3VXZ4</accession>
<dbReference type="NCBIfam" id="NF004161">
    <property type="entry name" value="PRK05627.1-4"/>
    <property type="match status" value="1"/>
</dbReference>
<evidence type="ECO:0000256" key="4">
    <source>
        <dbReference type="ARBA" id="ARBA00022643"/>
    </source>
</evidence>
<dbReference type="Pfam" id="PF06574">
    <property type="entry name" value="FAD_syn"/>
    <property type="match status" value="1"/>
</dbReference>
<dbReference type="SUPFAM" id="SSF52374">
    <property type="entry name" value="Nucleotidylyl transferase"/>
    <property type="match status" value="1"/>
</dbReference>
<dbReference type="NCBIfam" id="NF004162">
    <property type="entry name" value="PRK05627.1-5"/>
    <property type="match status" value="1"/>
</dbReference>
<evidence type="ECO:0000313" key="17">
    <source>
        <dbReference type="EMBL" id="NEY80603.1"/>
    </source>
</evidence>
<comment type="catalytic activity">
    <reaction evidence="13 14">
        <text>FMN + ATP + H(+) = FAD + diphosphate</text>
        <dbReference type="Rhea" id="RHEA:17237"/>
        <dbReference type="ChEBI" id="CHEBI:15378"/>
        <dbReference type="ChEBI" id="CHEBI:30616"/>
        <dbReference type="ChEBI" id="CHEBI:33019"/>
        <dbReference type="ChEBI" id="CHEBI:57692"/>
        <dbReference type="ChEBI" id="CHEBI:58210"/>
        <dbReference type="EC" id="2.7.7.2"/>
    </reaction>
</comment>
<keyword evidence="3 14" id="KW-0285">Flavoprotein</keyword>
<dbReference type="EMBL" id="JAAIWN010000005">
    <property type="protein sequence ID" value="NEY80603.1"/>
    <property type="molecule type" value="Genomic_DNA"/>
</dbReference>
<evidence type="ECO:0000256" key="11">
    <source>
        <dbReference type="ARBA" id="ARBA00023268"/>
    </source>
</evidence>
<evidence type="ECO:0000256" key="9">
    <source>
        <dbReference type="ARBA" id="ARBA00022827"/>
    </source>
</evidence>
<comment type="pathway">
    <text evidence="1 14">Cofactor biosynthesis; FAD biosynthesis; FAD from FMN: step 1/1.</text>
</comment>
<dbReference type="InterPro" id="IPR023465">
    <property type="entry name" value="Riboflavin_kinase_dom_sf"/>
</dbReference>
<dbReference type="GO" id="GO:0006747">
    <property type="term" value="P:FAD biosynthetic process"/>
    <property type="evidence" value="ECO:0007669"/>
    <property type="project" value="UniProtKB-UniRule"/>
</dbReference>
<dbReference type="GO" id="GO:0009398">
    <property type="term" value="P:FMN biosynthetic process"/>
    <property type="evidence" value="ECO:0007669"/>
    <property type="project" value="UniProtKB-UniRule"/>
</dbReference>
<proteinExistence type="inferred from homology"/>
<reference evidence="16 19" key="2">
    <citation type="submission" date="2020-07" db="EMBL/GenBank/DDBJ databases">
        <authorList>
            <person name="Feng H."/>
        </authorList>
    </citation>
    <scope>NUCLEOTIDE SEQUENCE [LARGE SCALE GENOMIC DNA]</scope>
    <source>
        <strain evidence="16">S-12</strain>
        <strain evidence="19">s-12</strain>
    </source>
</reference>
<evidence type="ECO:0000256" key="12">
    <source>
        <dbReference type="ARBA" id="ARBA00047880"/>
    </source>
</evidence>
<dbReference type="FunFam" id="3.40.50.620:FF:000021">
    <property type="entry name" value="Riboflavin biosynthesis protein"/>
    <property type="match status" value="1"/>
</dbReference>
<dbReference type="UniPathway" id="UPA00276">
    <property type="reaction ID" value="UER00406"/>
</dbReference>
<dbReference type="FunFam" id="2.40.30.30:FF:000004">
    <property type="entry name" value="Riboflavin biosynthesis protein"/>
    <property type="match status" value="1"/>
</dbReference>
<evidence type="ECO:0000256" key="14">
    <source>
        <dbReference type="PIRNR" id="PIRNR004491"/>
    </source>
</evidence>
<dbReference type="Pfam" id="PF01687">
    <property type="entry name" value="Flavokinase"/>
    <property type="match status" value="1"/>
</dbReference>
<name>A0A6B3VXZ4_9BACI</name>
<dbReference type="Gene3D" id="3.40.50.620">
    <property type="entry name" value="HUPs"/>
    <property type="match status" value="1"/>
</dbReference>
<dbReference type="GO" id="GO:0009231">
    <property type="term" value="P:riboflavin biosynthetic process"/>
    <property type="evidence" value="ECO:0007669"/>
    <property type="project" value="InterPro"/>
</dbReference>
<dbReference type="InterPro" id="IPR014729">
    <property type="entry name" value="Rossmann-like_a/b/a_fold"/>
</dbReference>
<dbReference type="SMART" id="SM00904">
    <property type="entry name" value="Flavokinase"/>
    <property type="match status" value="1"/>
</dbReference>
<keyword evidence="8 14" id="KW-0418">Kinase</keyword>
<gene>
    <name evidence="17" type="primary">ribF</name>
    <name evidence="17" type="ORF">G4D64_03495</name>
    <name evidence="16" type="ORF">H1Z61_03530</name>
</gene>